<sequence>MDYFEDDLHRCIIQGDAETLREYLKKGLDVNHAFRSNDRPERVGQTMVETAIENDQINIVQALVQNGCNTNLKYIVDVFNYTYILKPYKKKERLKLTIMFKCIVKEDVPMVKLLVQGGFDVNIVDDRGWSPLLHAVDMDNYEMVKAILISDNCDVNIKDTANLRPLHIAAMHANSKIASQLVRRGAKVDVVQIRGWTPLILTCRANCVQTTRLLLLNGANPNHTGLNGHTPLSTALQFSTCKEIPEMLLEAGASVDITLIKRCQSEKFQNLILHPELMGLIKYCAESPQTLRTRSCLVIRHSLIHSSQNIHLMKKVEQLPLPKLIKEYILLGHL</sequence>
<dbReference type="InterPro" id="IPR001496">
    <property type="entry name" value="SOCS_box"/>
</dbReference>
<dbReference type="PROSITE" id="PS50088">
    <property type="entry name" value="ANK_REPEAT"/>
    <property type="match status" value="3"/>
</dbReference>
<evidence type="ECO:0000313" key="5">
    <source>
        <dbReference type="EMBL" id="CAC5370691.1"/>
    </source>
</evidence>
<feature type="repeat" description="ANK" evidence="3">
    <location>
        <begin position="227"/>
        <end position="260"/>
    </location>
</feature>
<dbReference type="Proteomes" id="UP000507470">
    <property type="component" value="Unassembled WGS sequence"/>
</dbReference>
<keyword evidence="1" id="KW-0677">Repeat</keyword>
<dbReference type="PANTHER" id="PTHR24198">
    <property type="entry name" value="ANKYRIN REPEAT AND PROTEIN KINASE DOMAIN-CONTAINING PROTEIN"/>
    <property type="match status" value="1"/>
</dbReference>
<evidence type="ECO:0000256" key="2">
    <source>
        <dbReference type="ARBA" id="ARBA00023043"/>
    </source>
</evidence>
<dbReference type="PROSITE" id="PS50297">
    <property type="entry name" value="ANK_REP_REGION"/>
    <property type="match status" value="2"/>
</dbReference>
<dbReference type="Gene3D" id="1.25.40.20">
    <property type="entry name" value="Ankyrin repeat-containing domain"/>
    <property type="match status" value="2"/>
</dbReference>
<dbReference type="EMBL" id="CACVKT020001732">
    <property type="protein sequence ID" value="CAC5370691.1"/>
    <property type="molecule type" value="Genomic_DNA"/>
</dbReference>
<name>A0A6J8AMH4_MYTCO</name>
<dbReference type="InterPro" id="IPR002110">
    <property type="entry name" value="Ankyrin_rpt"/>
</dbReference>
<evidence type="ECO:0000256" key="1">
    <source>
        <dbReference type="ARBA" id="ARBA00022737"/>
    </source>
</evidence>
<gene>
    <name evidence="5" type="ORF">MCOR_9435</name>
</gene>
<keyword evidence="6" id="KW-1185">Reference proteome</keyword>
<evidence type="ECO:0000313" key="6">
    <source>
        <dbReference type="Proteomes" id="UP000507470"/>
    </source>
</evidence>
<accession>A0A6J8AMH4</accession>
<keyword evidence="2 3" id="KW-0040">ANK repeat</keyword>
<dbReference type="AlphaFoldDB" id="A0A6J8AMH4"/>
<evidence type="ECO:0000256" key="3">
    <source>
        <dbReference type="PROSITE-ProRule" id="PRU00023"/>
    </source>
</evidence>
<feature type="repeat" description="ANK" evidence="3">
    <location>
        <begin position="161"/>
        <end position="193"/>
    </location>
</feature>
<dbReference type="SUPFAM" id="SSF48403">
    <property type="entry name" value="Ankyrin repeat"/>
    <property type="match status" value="1"/>
</dbReference>
<feature type="domain" description="SOCS box" evidence="4">
    <location>
        <begin position="287"/>
        <end position="330"/>
    </location>
</feature>
<dbReference type="SMART" id="SM00248">
    <property type="entry name" value="ANK"/>
    <property type="match status" value="7"/>
</dbReference>
<dbReference type="Pfam" id="PF07525">
    <property type="entry name" value="SOCS_box"/>
    <property type="match status" value="1"/>
</dbReference>
<dbReference type="InterPro" id="IPR036770">
    <property type="entry name" value="Ankyrin_rpt-contain_sf"/>
</dbReference>
<reference evidence="5 6" key="1">
    <citation type="submission" date="2020-06" db="EMBL/GenBank/DDBJ databases">
        <authorList>
            <person name="Li R."/>
            <person name="Bekaert M."/>
        </authorList>
    </citation>
    <scope>NUCLEOTIDE SEQUENCE [LARGE SCALE GENOMIC DNA]</scope>
    <source>
        <strain evidence="6">wild</strain>
    </source>
</reference>
<protein>
    <recommendedName>
        <fullName evidence="4">SOCS box domain-containing protein</fullName>
    </recommendedName>
</protein>
<evidence type="ECO:0000259" key="4">
    <source>
        <dbReference type="Pfam" id="PF07525"/>
    </source>
</evidence>
<organism evidence="5 6">
    <name type="scientific">Mytilus coruscus</name>
    <name type="common">Sea mussel</name>
    <dbReference type="NCBI Taxonomy" id="42192"/>
    <lineage>
        <taxon>Eukaryota</taxon>
        <taxon>Metazoa</taxon>
        <taxon>Spiralia</taxon>
        <taxon>Lophotrochozoa</taxon>
        <taxon>Mollusca</taxon>
        <taxon>Bivalvia</taxon>
        <taxon>Autobranchia</taxon>
        <taxon>Pteriomorphia</taxon>
        <taxon>Mytilida</taxon>
        <taxon>Mytiloidea</taxon>
        <taxon>Mytilidae</taxon>
        <taxon>Mytilinae</taxon>
        <taxon>Mytilus</taxon>
    </lineage>
</organism>
<dbReference type="OrthoDB" id="194358at2759"/>
<proteinExistence type="predicted"/>
<dbReference type="Pfam" id="PF12796">
    <property type="entry name" value="Ank_2"/>
    <property type="match status" value="2"/>
</dbReference>
<dbReference type="PANTHER" id="PTHR24198:SF165">
    <property type="entry name" value="ANKYRIN REPEAT-CONTAINING PROTEIN-RELATED"/>
    <property type="match status" value="1"/>
</dbReference>
<feature type="repeat" description="ANK" evidence="3">
    <location>
        <begin position="127"/>
        <end position="160"/>
    </location>
</feature>